<evidence type="ECO:0000313" key="2">
    <source>
        <dbReference type="EMBL" id="KAF3570451.1"/>
    </source>
</evidence>
<evidence type="ECO:0000256" key="1">
    <source>
        <dbReference type="SAM" id="MobiDB-lite"/>
    </source>
</evidence>
<reference evidence="2" key="1">
    <citation type="submission" date="2019-12" db="EMBL/GenBank/DDBJ databases">
        <title>Genome sequencing and annotation of Brassica cretica.</title>
        <authorList>
            <person name="Studholme D.J."/>
            <person name="Sarris P."/>
        </authorList>
    </citation>
    <scope>NUCLEOTIDE SEQUENCE</scope>
    <source>
        <strain evidence="2">PFS-109/04</strain>
        <tissue evidence="2">Leaf</tissue>
    </source>
</reference>
<dbReference type="AlphaFoldDB" id="A0A8S9RCC2"/>
<name>A0A8S9RCC2_BRACR</name>
<feature type="region of interest" description="Disordered" evidence="1">
    <location>
        <begin position="1"/>
        <end position="25"/>
    </location>
</feature>
<accession>A0A8S9RCC2</accession>
<gene>
    <name evidence="2" type="ORF">F2Q69_00059560</name>
</gene>
<comment type="caution">
    <text evidence="2">The sequence shown here is derived from an EMBL/GenBank/DDBJ whole genome shotgun (WGS) entry which is preliminary data.</text>
</comment>
<evidence type="ECO:0000313" key="3">
    <source>
        <dbReference type="Proteomes" id="UP000712600"/>
    </source>
</evidence>
<organism evidence="2 3">
    <name type="scientific">Brassica cretica</name>
    <name type="common">Mustard</name>
    <dbReference type="NCBI Taxonomy" id="69181"/>
    <lineage>
        <taxon>Eukaryota</taxon>
        <taxon>Viridiplantae</taxon>
        <taxon>Streptophyta</taxon>
        <taxon>Embryophyta</taxon>
        <taxon>Tracheophyta</taxon>
        <taxon>Spermatophyta</taxon>
        <taxon>Magnoliopsida</taxon>
        <taxon>eudicotyledons</taxon>
        <taxon>Gunneridae</taxon>
        <taxon>Pentapetalae</taxon>
        <taxon>rosids</taxon>
        <taxon>malvids</taxon>
        <taxon>Brassicales</taxon>
        <taxon>Brassicaceae</taxon>
        <taxon>Brassiceae</taxon>
        <taxon>Brassica</taxon>
    </lineage>
</organism>
<dbReference type="Proteomes" id="UP000712600">
    <property type="component" value="Unassembled WGS sequence"/>
</dbReference>
<proteinExistence type="predicted"/>
<protein>
    <submittedName>
        <fullName evidence="2">Uncharacterized protein</fullName>
    </submittedName>
</protein>
<sequence>MDMIQRQLDSQAELSPSIDRRSRPSINDDYAALRSKLVTEKSIQDKLDEITFSQDLLKEDVYQELKDISESTYARLGIQQRNIGNIQHMMHAGEMLKLISMPVIHTC</sequence>
<dbReference type="EMBL" id="QGKX02000095">
    <property type="protein sequence ID" value="KAF3570451.1"/>
    <property type="molecule type" value="Genomic_DNA"/>
</dbReference>